<keyword evidence="2" id="KW-1185">Reference proteome</keyword>
<evidence type="ECO:0000313" key="2">
    <source>
        <dbReference type="Proteomes" id="UP000018780"/>
    </source>
</evidence>
<dbReference type="KEGG" id="lmd:METH_12245"/>
<protein>
    <submittedName>
        <fullName evidence="1">DNA alkylation repair enzyme</fullName>
    </submittedName>
</protein>
<proteinExistence type="predicted"/>
<dbReference type="PANTHER" id="PTHR34070:SF1">
    <property type="entry name" value="DNA ALKYLATION REPAIR PROTEIN"/>
    <property type="match status" value="1"/>
</dbReference>
<organism evidence="1 2">
    <name type="scientific">Leisingera methylohalidivorans DSM 14336</name>
    <dbReference type="NCBI Taxonomy" id="999552"/>
    <lineage>
        <taxon>Bacteria</taxon>
        <taxon>Pseudomonadati</taxon>
        <taxon>Pseudomonadota</taxon>
        <taxon>Alphaproteobacteria</taxon>
        <taxon>Rhodobacterales</taxon>
        <taxon>Roseobacteraceae</taxon>
        <taxon>Leisingera</taxon>
    </lineage>
</organism>
<dbReference type="RefSeq" id="WP_024090682.1">
    <property type="nucleotide sequence ID" value="NC_023135.1"/>
</dbReference>
<dbReference type="OrthoDB" id="9775346at2"/>
<dbReference type="CDD" id="cd06561">
    <property type="entry name" value="AlkD_like"/>
    <property type="match status" value="1"/>
</dbReference>
<dbReference type="PANTHER" id="PTHR34070">
    <property type="entry name" value="ARMADILLO-TYPE FOLD"/>
    <property type="match status" value="1"/>
</dbReference>
<dbReference type="InterPro" id="IPR016024">
    <property type="entry name" value="ARM-type_fold"/>
</dbReference>
<dbReference type="AlphaFoldDB" id="V9VWU0"/>
<dbReference type="Pfam" id="PF08713">
    <property type="entry name" value="DNA_alkylation"/>
    <property type="match status" value="1"/>
</dbReference>
<sequence length="227" mass="25857">MTLDDALASLKAQAEPGRAEQMAAYHKQSRAVLGVPNPAANDLTRTWRQALSLEERVNLARALWESDIFEARIAAAKLLTQARIKEDAPVWELLQAWVPGFDSWAIADHACSAISKRLQAAPERLDTVEAWTRSDHMWSRRAALVATLPWAKMNNLKPADHQHRERILGWAAFYVPDRNWFIQKAIGWWLRDLSKHDAERTRAFLAEHGAAMKPFARKEAAKYLKDD</sequence>
<gene>
    <name evidence="1" type="ORF">METH_12245</name>
</gene>
<accession>V9VWU0</accession>
<reference evidence="1 2" key="1">
    <citation type="submission" date="2013-09" db="EMBL/GenBank/DDBJ databases">
        <authorList>
            <consortium name="DOE Joint Genome Institute"/>
            <person name="Klenk H.-P."/>
            <person name="Huntemann M."/>
            <person name="Han J."/>
            <person name="Chen A."/>
            <person name="Kyrpides N."/>
            <person name="Mavromatis K."/>
            <person name="Markowitz V."/>
            <person name="Palaniappan K."/>
            <person name="Ivanova N."/>
            <person name="Schaumberg A."/>
            <person name="Pati A."/>
            <person name="Liolios K."/>
            <person name="Nordberg H.P."/>
            <person name="Cantor M.N."/>
            <person name="Hua S.X."/>
            <person name="Woyke T."/>
        </authorList>
    </citation>
    <scope>NUCLEOTIDE SEQUENCE [LARGE SCALE GENOMIC DNA]</scope>
    <source>
        <strain evidence="1 2">DSM 14336</strain>
    </source>
</reference>
<dbReference type="SUPFAM" id="SSF48371">
    <property type="entry name" value="ARM repeat"/>
    <property type="match status" value="1"/>
</dbReference>
<evidence type="ECO:0000313" key="1">
    <source>
        <dbReference type="EMBL" id="AHD01342.1"/>
    </source>
</evidence>
<dbReference type="Gene3D" id="1.25.10.90">
    <property type="match status" value="1"/>
</dbReference>
<dbReference type="PATRIC" id="fig|999552.6.peg.2442"/>
<dbReference type="InterPro" id="IPR014825">
    <property type="entry name" value="DNA_alkylation"/>
</dbReference>
<dbReference type="HOGENOM" id="CLU_086977_0_0_5"/>
<dbReference type="Proteomes" id="UP000018780">
    <property type="component" value="Chromosome"/>
</dbReference>
<name>V9VWU0_9RHOB</name>
<dbReference type="EMBL" id="CP006773">
    <property type="protein sequence ID" value="AHD01342.1"/>
    <property type="molecule type" value="Genomic_DNA"/>
</dbReference>
<dbReference type="STRING" id="999552.METH_12245"/>